<evidence type="ECO:0000256" key="1">
    <source>
        <dbReference type="ARBA" id="ARBA00004141"/>
    </source>
</evidence>
<evidence type="ECO:0000256" key="9">
    <source>
        <dbReference type="ARBA" id="ARBA00023136"/>
    </source>
</evidence>
<keyword evidence="7" id="KW-0408">Iron</keyword>
<feature type="transmembrane region" description="Helical" evidence="13">
    <location>
        <begin position="82"/>
        <end position="99"/>
    </location>
</feature>
<dbReference type="PANTHER" id="PTHR35457">
    <property type="entry name" value="HEME A SYNTHASE"/>
    <property type="match status" value="1"/>
</dbReference>
<dbReference type="Pfam" id="PF02628">
    <property type="entry name" value="COX15-CtaA"/>
    <property type="match status" value="1"/>
</dbReference>
<evidence type="ECO:0000256" key="6">
    <source>
        <dbReference type="ARBA" id="ARBA00023002"/>
    </source>
</evidence>
<keyword evidence="6" id="KW-0560">Oxidoreductase</keyword>
<evidence type="ECO:0000256" key="7">
    <source>
        <dbReference type="ARBA" id="ARBA00023004"/>
    </source>
</evidence>
<evidence type="ECO:0000313" key="14">
    <source>
        <dbReference type="EMBL" id="MDM4016309.1"/>
    </source>
</evidence>
<evidence type="ECO:0000256" key="3">
    <source>
        <dbReference type="ARBA" id="ARBA00022692"/>
    </source>
</evidence>
<evidence type="ECO:0000256" key="12">
    <source>
        <dbReference type="SAM" id="MobiDB-lite"/>
    </source>
</evidence>
<protein>
    <submittedName>
        <fullName evidence="14">COX15/CtaA family protein</fullName>
    </submittedName>
</protein>
<keyword evidence="4" id="KW-0479">Metal-binding</keyword>
<keyword evidence="2" id="KW-1003">Cell membrane</keyword>
<evidence type="ECO:0000256" key="10">
    <source>
        <dbReference type="ARBA" id="ARBA00023157"/>
    </source>
</evidence>
<evidence type="ECO:0000256" key="4">
    <source>
        <dbReference type="ARBA" id="ARBA00022723"/>
    </source>
</evidence>
<evidence type="ECO:0000256" key="2">
    <source>
        <dbReference type="ARBA" id="ARBA00022475"/>
    </source>
</evidence>
<evidence type="ECO:0000256" key="11">
    <source>
        <dbReference type="ARBA" id="ARBA00023444"/>
    </source>
</evidence>
<evidence type="ECO:0000256" key="13">
    <source>
        <dbReference type="SAM" id="Phobius"/>
    </source>
</evidence>
<dbReference type="InterPro" id="IPR050450">
    <property type="entry name" value="COX15/CtaA_HemeA_synthase"/>
</dbReference>
<feature type="transmembrane region" description="Helical" evidence="13">
    <location>
        <begin position="106"/>
        <end position="124"/>
    </location>
</feature>
<feature type="transmembrane region" description="Helical" evidence="13">
    <location>
        <begin position="20"/>
        <end position="42"/>
    </location>
</feature>
<evidence type="ECO:0000256" key="5">
    <source>
        <dbReference type="ARBA" id="ARBA00022989"/>
    </source>
</evidence>
<evidence type="ECO:0000256" key="8">
    <source>
        <dbReference type="ARBA" id="ARBA00023133"/>
    </source>
</evidence>
<evidence type="ECO:0000313" key="15">
    <source>
        <dbReference type="Proteomes" id="UP001239462"/>
    </source>
</evidence>
<feature type="transmembrane region" description="Helical" evidence="13">
    <location>
        <begin position="296"/>
        <end position="324"/>
    </location>
</feature>
<feature type="transmembrane region" description="Helical" evidence="13">
    <location>
        <begin position="178"/>
        <end position="197"/>
    </location>
</feature>
<dbReference type="PANTHER" id="PTHR35457:SF1">
    <property type="entry name" value="HEME A SYNTHASE"/>
    <property type="match status" value="1"/>
</dbReference>
<keyword evidence="8" id="KW-0350">Heme biosynthesis</keyword>
<dbReference type="RefSeq" id="WP_289163939.1">
    <property type="nucleotide sequence ID" value="NZ_JASZZN010000008.1"/>
</dbReference>
<comment type="subcellular location">
    <subcellularLocation>
        <location evidence="1">Membrane</location>
        <topology evidence="1">Multi-pass membrane protein</topology>
    </subcellularLocation>
</comment>
<keyword evidence="15" id="KW-1185">Reference proteome</keyword>
<sequence length="362" mass="39783">MTANEPDTETALGQTSWTNRLAVLAVGLVWPLIWVGGLVTTFDAGMAVPDWPGTYGYNLFLYPISTWLFGPFDLFIEHGHRLLGAVVGFVSIGLVIAAFREESRRWVKFLAIAILLAVISQGALGGVRVLLSDRTIAMIHGCFGPVVFVMCCLAAAVTSRRWTRREIAETKWPEAKRLGWFAVTVAGLAVLFSYTQLALGAQIRHVQPWITPRMFTLLVATHITSAFVLWALTPLLWILVRRCGDLTLSRPSVWLIWFVGVQILLGTGTWVVNYGWPTVLAFLPFGEGFLVRSKGFIDSMIVTAHVAMGSLILATSAVVLLQVFRQRYLAKRAGTQARHSGESLGLPSDRQTSTESPVVASI</sequence>
<keyword evidence="3 13" id="KW-0812">Transmembrane</keyword>
<keyword evidence="9 13" id="KW-0472">Membrane</keyword>
<dbReference type="Proteomes" id="UP001239462">
    <property type="component" value="Unassembled WGS sequence"/>
</dbReference>
<proteinExistence type="predicted"/>
<feature type="transmembrane region" description="Helical" evidence="13">
    <location>
        <begin position="217"/>
        <end position="240"/>
    </location>
</feature>
<name>A0ABT7PJ30_9BACT</name>
<dbReference type="InterPro" id="IPR003780">
    <property type="entry name" value="COX15/CtaA_fam"/>
</dbReference>
<feature type="transmembrane region" description="Helical" evidence="13">
    <location>
        <begin position="136"/>
        <end position="157"/>
    </location>
</feature>
<dbReference type="EMBL" id="JASZZN010000008">
    <property type="protein sequence ID" value="MDM4016309.1"/>
    <property type="molecule type" value="Genomic_DNA"/>
</dbReference>
<gene>
    <name evidence="14" type="ORF">QTN89_12775</name>
</gene>
<reference evidence="14 15" key="1">
    <citation type="submission" date="2023-06" db="EMBL/GenBank/DDBJ databases">
        <title>Roseiconus lacunae JC819 isolated from Gulf of Mannar region, Tamil Nadu.</title>
        <authorList>
            <person name="Pk S."/>
            <person name="Ch S."/>
            <person name="Ch V.R."/>
        </authorList>
    </citation>
    <scope>NUCLEOTIDE SEQUENCE [LARGE SCALE GENOMIC DNA]</scope>
    <source>
        <strain evidence="14 15">JC819</strain>
    </source>
</reference>
<accession>A0ABT7PJ30</accession>
<organism evidence="14 15">
    <name type="scientific">Roseiconus lacunae</name>
    <dbReference type="NCBI Taxonomy" id="2605694"/>
    <lineage>
        <taxon>Bacteria</taxon>
        <taxon>Pseudomonadati</taxon>
        <taxon>Planctomycetota</taxon>
        <taxon>Planctomycetia</taxon>
        <taxon>Pirellulales</taxon>
        <taxon>Pirellulaceae</taxon>
        <taxon>Roseiconus</taxon>
    </lineage>
</organism>
<feature type="transmembrane region" description="Helical" evidence="13">
    <location>
        <begin position="54"/>
        <end position="76"/>
    </location>
</feature>
<feature type="transmembrane region" description="Helical" evidence="13">
    <location>
        <begin position="252"/>
        <end position="276"/>
    </location>
</feature>
<keyword evidence="10" id="KW-1015">Disulfide bond</keyword>
<comment type="pathway">
    <text evidence="11">Porphyrin-containing compound metabolism.</text>
</comment>
<feature type="region of interest" description="Disordered" evidence="12">
    <location>
        <begin position="339"/>
        <end position="362"/>
    </location>
</feature>
<keyword evidence="5 13" id="KW-1133">Transmembrane helix</keyword>
<comment type="caution">
    <text evidence="14">The sequence shown here is derived from an EMBL/GenBank/DDBJ whole genome shotgun (WGS) entry which is preliminary data.</text>
</comment>